<accession>A0A252EE38</accession>
<dbReference type="RefSeq" id="WP_086898813.1">
    <property type="nucleotide sequence ID" value="NZ_JAMZAG010000043.1"/>
</dbReference>
<dbReference type="Pfam" id="PF11066">
    <property type="entry name" value="DUF2867"/>
    <property type="match status" value="1"/>
</dbReference>
<dbReference type="InterPro" id="IPR021295">
    <property type="entry name" value="DUF2867"/>
</dbReference>
<dbReference type="EMBL" id="JOOZ01000163">
    <property type="protein sequence ID" value="OUL64562.1"/>
    <property type="molecule type" value="Genomic_DNA"/>
</dbReference>
<name>A0A252EE38_9PROT</name>
<sequence length="176" mass="19549">MTFDAIVTEQHPPKHSRLAGWYERADLVDTFAVRLPSGANTNIRSIGQAILGQPAPWFRALLATRDNIVRLFGLQTSAELRGKNSEKDRIDFFPILSADDNELILGEDDRHLDFRISLMIERAGSGPAVVFATTAVRCNNQLGRVYLAAIKPFHRLVVRSHLQRAAKAGFAVPSMV</sequence>
<reference evidence="1 2" key="1">
    <citation type="submission" date="2014-06" db="EMBL/GenBank/DDBJ databases">
        <authorList>
            <person name="Ju J."/>
            <person name="Zhang J."/>
        </authorList>
    </citation>
    <scope>NUCLEOTIDE SEQUENCE [LARGE SCALE GENOMIC DNA]</scope>
    <source>
        <strain evidence="1">DmL_050</strain>
    </source>
</reference>
<evidence type="ECO:0000313" key="2">
    <source>
        <dbReference type="Proteomes" id="UP000195072"/>
    </source>
</evidence>
<dbReference type="AlphaFoldDB" id="A0A252EE38"/>
<evidence type="ECO:0008006" key="3">
    <source>
        <dbReference type="Google" id="ProtNLM"/>
    </source>
</evidence>
<evidence type="ECO:0000313" key="1">
    <source>
        <dbReference type="EMBL" id="OUL64562.1"/>
    </source>
</evidence>
<dbReference type="Proteomes" id="UP000195072">
    <property type="component" value="Unassembled WGS sequence"/>
</dbReference>
<proteinExistence type="predicted"/>
<gene>
    <name evidence="1" type="ORF">HK16_04110</name>
</gene>
<organism evidence="1 2">
    <name type="scientific">Acetobacter senegalensis</name>
    <dbReference type="NCBI Taxonomy" id="446692"/>
    <lineage>
        <taxon>Bacteria</taxon>
        <taxon>Pseudomonadati</taxon>
        <taxon>Pseudomonadota</taxon>
        <taxon>Alphaproteobacteria</taxon>
        <taxon>Acetobacterales</taxon>
        <taxon>Acetobacteraceae</taxon>
        <taxon>Acetobacter</taxon>
    </lineage>
</organism>
<protein>
    <recommendedName>
        <fullName evidence="3">DUF2867 domain-containing protein</fullName>
    </recommendedName>
</protein>
<comment type="caution">
    <text evidence="1">The sequence shown here is derived from an EMBL/GenBank/DDBJ whole genome shotgun (WGS) entry which is preliminary data.</text>
</comment>